<proteinExistence type="predicted"/>
<feature type="region of interest" description="Disordered" evidence="1">
    <location>
        <begin position="71"/>
        <end position="99"/>
    </location>
</feature>
<dbReference type="Proteomes" id="UP001212841">
    <property type="component" value="Unassembled WGS sequence"/>
</dbReference>
<dbReference type="PANTHER" id="PTHR16078">
    <property type="entry name" value="COILED-COIL DOMAIN-CONTAINING PROTEIN 87"/>
    <property type="match status" value="1"/>
</dbReference>
<feature type="non-terminal residue" evidence="2">
    <location>
        <position position="1"/>
    </location>
</feature>
<gene>
    <name evidence="2" type="primary">CCDC87</name>
    <name evidence="2" type="ORF">HK097_006566</name>
</gene>
<sequence length="319" mass="37585">MLKTPSSRYGALKYNYGGYIPIDLTTLHDRKIQKNPPLSVDDYLLHLRGLQSDFVGGLLMRVDEDAEKVRLEREEEERKHREEDERRERERVEEEKQEKRRRMLAFQRGSWNVNILEYMAELRDASHPPAGGPIELETVDEEEGEVGRGGGESPLRLSPVTPSLLPDSIDIRRSQEELERIWGRLRMPVDQKVDMAVKYGSHRFAHKLGMAIQHWTAVSEHILTRETLLKEIEEFERTASDPSRFFQKGPTGSSETRLQEAREREDLMRRLHFVEARIEECVGVIRRELRESVTYEGAPYLEKMKWDYTEMIRRLQRER</sequence>
<name>A0AAD5RZA5_9FUNG</name>
<reference evidence="2" key="1">
    <citation type="submission" date="2020-05" db="EMBL/GenBank/DDBJ databases">
        <title>Phylogenomic resolution of chytrid fungi.</title>
        <authorList>
            <person name="Stajich J.E."/>
            <person name="Amses K."/>
            <person name="Simmons R."/>
            <person name="Seto K."/>
            <person name="Myers J."/>
            <person name="Bonds A."/>
            <person name="Quandt C.A."/>
            <person name="Barry K."/>
            <person name="Liu P."/>
            <person name="Grigoriev I."/>
            <person name="Longcore J.E."/>
            <person name="James T.Y."/>
        </authorList>
    </citation>
    <scope>NUCLEOTIDE SEQUENCE</scope>
    <source>
        <strain evidence="2">JEL0318</strain>
    </source>
</reference>
<organism evidence="2 3">
    <name type="scientific">Rhizophlyctis rosea</name>
    <dbReference type="NCBI Taxonomy" id="64517"/>
    <lineage>
        <taxon>Eukaryota</taxon>
        <taxon>Fungi</taxon>
        <taxon>Fungi incertae sedis</taxon>
        <taxon>Chytridiomycota</taxon>
        <taxon>Chytridiomycota incertae sedis</taxon>
        <taxon>Chytridiomycetes</taxon>
        <taxon>Rhizophlyctidales</taxon>
        <taxon>Rhizophlyctidaceae</taxon>
        <taxon>Rhizophlyctis</taxon>
    </lineage>
</organism>
<comment type="caution">
    <text evidence="2">The sequence shown here is derived from an EMBL/GenBank/DDBJ whole genome shotgun (WGS) entry which is preliminary data.</text>
</comment>
<dbReference type="InterPro" id="IPR037383">
    <property type="entry name" value="CCDC87"/>
</dbReference>
<evidence type="ECO:0000313" key="2">
    <source>
        <dbReference type="EMBL" id="KAJ3025920.1"/>
    </source>
</evidence>
<dbReference type="Gene3D" id="1.20.58.1520">
    <property type="match status" value="1"/>
</dbReference>
<protein>
    <submittedName>
        <fullName evidence="2">Coiled-coil domain-containing protein 87</fullName>
    </submittedName>
</protein>
<dbReference type="Pfam" id="PF03999">
    <property type="entry name" value="MAP65_ASE1"/>
    <property type="match status" value="1"/>
</dbReference>
<feature type="compositionally biased region" description="Basic and acidic residues" evidence="1">
    <location>
        <begin position="71"/>
        <end position="98"/>
    </location>
</feature>
<accession>A0AAD5RZA5</accession>
<feature type="region of interest" description="Disordered" evidence="1">
    <location>
        <begin position="141"/>
        <end position="161"/>
    </location>
</feature>
<feature type="region of interest" description="Disordered" evidence="1">
    <location>
        <begin position="240"/>
        <end position="259"/>
    </location>
</feature>
<dbReference type="PANTHER" id="PTHR16078:SF1">
    <property type="entry name" value="COILED-COIL DOMAIN-CONTAINING PROTEIN 87"/>
    <property type="match status" value="1"/>
</dbReference>
<dbReference type="EMBL" id="JADGJD010003075">
    <property type="protein sequence ID" value="KAJ3025920.1"/>
    <property type="molecule type" value="Genomic_DNA"/>
</dbReference>
<evidence type="ECO:0000313" key="3">
    <source>
        <dbReference type="Proteomes" id="UP001212841"/>
    </source>
</evidence>
<evidence type="ECO:0000256" key="1">
    <source>
        <dbReference type="SAM" id="MobiDB-lite"/>
    </source>
</evidence>
<keyword evidence="3" id="KW-1185">Reference proteome</keyword>
<dbReference type="AlphaFoldDB" id="A0AAD5RZA5"/>